<sequence>MWSGRVFPVLCGGVPSVPFLRLVAILCLLVALPSAVRAAQSDPVTSTRATVALVTADDSFMPGRALHVGLRLRLAPGWHTYWLNPGDAGDAPSLQVTAQGGATGQAGPIEWPTPRVLHDGPLTSYAYTGDVLLPVTLVPVAGAQAGAMELHAVAEWLVCADICVPEHGTFSLTLPRGEPQPSAQVADFARAAASRPVASPFAARVSAAGILQLAGAELTPDAVRDAWFMPEVAGAIDQDAPQVVTVRDGIVQLALHPGPEFHGGTALSGIVVLRDGAGREQGLMVHPVPGEVHALPPPVAAAHAAPIGWLLAMAFAGGLILNLMPCVFPVLAMKVLALERMARGARRAALGGAAAYAAGVIGAFVVLGGCIAGLRVAGQQAGWGFQFQSTGFVTAICVLLFVVALNLLGVFSAGTRLMRLGNALPTHMGDFLTGVLAVVLASPCTAPFMGAAVAGALAASPVVGVLVFAALGLGLAAPYLLLAAMPGLLGWLPRPGAWMETVRHLLALPVLATCVWLAWVSELEGGPHALIVLCAGLAIAGAGCWFLRMAERADMRGDRPERTGIYRAVAVLALLVAFVGGSLLPPASMGEHGTGRVADGSSVFSAARLAELRGQGHPVFVDMTAAWCISCLVNERVALSSKVVRESFARRGIVYMKGDWTRRDAEITAFLRAHGRDGVPFYAYYPARGEEVILPEILSPGIVLRMTGGE</sequence>
<feature type="transmembrane region" description="Helical" evidence="6">
    <location>
        <begin position="353"/>
        <end position="377"/>
    </location>
</feature>
<dbReference type="GO" id="GO:0017004">
    <property type="term" value="P:cytochrome complex assembly"/>
    <property type="evidence" value="ECO:0007669"/>
    <property type="project" value="UniProtKB-KW"/>
</dbReference>
<dbReference type="GO" id="GO:0015035">
    <property type="term" value="F:protein-disulfide reductase activity"/>
    <property type="evidence" value="ECO:0007669"/>
    <property type="project" value="TreeGrafter"/>
</dbReference>
<dbReference type="GO" id="GO:0016020">
    <property type="term" value="C:membrane"/>
    <property type="evidence" value="ECO:0007669"/>
    <property type="project" value="UniProtKB-SubCell"/>
</dbReference>
<evidence type="ECO:0000256" key="5">
    <source>
        <dbReference type="ARBA" id="ARBA00023136"/>
    </source>
</evidence>
<feature type="transmembrane region" description="Helical" evidence="6">
    <location>
        <begin position="465"/>
        <end position="492"/>
    </location>
</feature>
<comment type="subcellular location">
    <subcellularLocation>
        <location evidence="1">Membrane</location>
        <topology evidence="1">Multi-pass membrane protein</topology>
    </subcellularLocation>
</comment>
<dbReference type="PANTHER" id="PTHR32234">
    <property type="entry name" value="THIOL:DISULFIDE INTERCHANGE PROTEIN DSBD"/>
    <property type="match status" value="1"/>
</dbReference>
<dbReference type="Proteomes" id="UP000262371">
    <property type="component" value="Unassembled WGS sequence"/>
</dbReference>
<name>A0A371Z437_9PROT</name>
<feature type="transmembrane region" description="Helical" evidence="6">
    <location>
        <begin position="504"/>
        <end position="521"/>
    </location>
</feature>
<feature type="transmembrane region" description="Helical" evidence="6">
    <location>
        <begin position="431"/>
        <end position="459"/>
    </location>
</feature>
<evidence type="ECO:0000256" key="6">
    <source>
        <dbReference type="SAM" id="Phobius"/>
    </source>
</evidence>
<dbReference type="InterPro" id="IPR035671">
    <property type="entry name" value="DsbD_gamma"/>
</dbReference>
<dbReference type="GO" id="GO:0045454">
    <property type="term" value="P:cell redox homeostasis"/>
    <property type="evidence" value="ECO:0007669"/>
    <property type="project" value="TreeGrafter"/>
</dbReference>
<proteinExistence type="predicted"/>
<dbReference type="OrthoDB" id="9811036at2"/>
<evidence type="ECO:0000313" key="9">
    <source>
        <dbReference type="EMBL" id="RFD21248.1"/>
    </source>
</evidence>
<dbReference type="InterPro" id="IPR028250">
    <property type="entry name" value="DsbDN"/>
</dbReference>
<dbReference type="PANTHER" id="PTHR32234:SF3">
    <property type="entry name" value="SUPPRESSION OF COPPER SENSITIVITY PROTEIN"/>
    <property type="match status" value="1"/>
</dbReference>
<keyword evidence="4 6" id="KW-1133">Transmembrane helix</keyword>
<dbReference type="Pfam" id="PF11412">
    <property type="entry name" value="DsbD_N"/>
    <property type="match status" value="1"/>
</dbReference>
<evidence type="ECO:0000313" key="10">
    <source>
        <dbReference type="Proteomes" id="UP000262371"/>
    </source>
</evidence>
<feature type="domain" description="Cytochrome C biogenesis protein transmembrane" evidence="7">
    <location>
        <begin position="310"/>
        <end position="518"/>
    </location>
</feature>
<keyword evidence="3" id="KW-0201">Cytochrome c-type biogenesis</keyword>
<dbReference type="EMBL" id="QUWV01000014">
    <property type="protein sequence ID" value="RFD21248.1"/>
    <property type="molecule type" value="Genomic_DNA"/>
</dbReference>
<organism evidence="9 10">
    <name type="scientific">Komagataeibacter melaceti</name>
    <dbReference type="NCBI Taxonomy" id="2766577"/>
    <lineage>
        <taxon>Bacteria</taxon>
        <taxon>Pseudomonadati</taxon>
        <taxon>Pseudomonadota</taxon>
        <taxon>Alphaproteobacteria</taxon>
        <taxon>Acetobacterales</taxon>
        <taxon>Acetobacteraceae</taxon>
        <taxon>Komagataeibacter</taxon>
    </lineage>
</organism>
<keyword evidence="10" id="KW-1185">Reference proteome</keyword>
<keyword evidence="2 6" id="KW-0812">Transmembrane</keyword>
<keyword evidence="5 6" id="KW-0472">Membrane</keyword>
<protein>
    <submittedName>
        <fullName evidence="9">Cytochrome C biogenesis protein</fullName>
    </submittedName>
</protein>
<feature type="transmembrane region" description="Helical" evidence="6">
    <location>
        <begin position="527"/>
        <end position="547"/>
    </location>
</feature>
<dbReference type="Pfam" id="PF13899">
    <property type="entry name" value="Thioredoxin_7"/>
    <property type="match status" value="1"/>
</dbReference>
<evidence type="ECO:0000259" key="7">
    <source>
        <dbReference type="Pfam" id="PF02683"/>
    </source>
</evidence>
<feature type="transmembrane region" description="Helical" evidence="6">
    <location>
        <begin position="307"/>
        <end position="332"/>
    </location>
</feature>
<evidence type="ECO:0000256" key="1">
    <source>
        <dbReference type="ARBA" id="ARBA00004141"/>
    </source>
</evidence>
<dbReference type="Gene3D" id="3.40.30.10">
    <property type="entry name" value="Glutaredoxin"/>
    <property type="match status" value="1"/>
</dbReference>
<evidence type="ECO:0000259" key="8">
    <source>
        <dbReference type="Pfam" id="PF11412"/>
    </source>
</evidence>
<dbReference type="CDD" id="cd02953">
    <property type="entry name" value="DsbDgamma"/>
    <property type="match status" value="1"/>
</dbReference>
<evidence type="ECO:0000256" key="2">
    <source>
        <dbReference type="ARBA" id="ARBA00022692"/>
    </source>
</evidence>
<feature type="transmembrane region" description="Helical" evidence="6">
    <location>
        <begin position="568"/>
        <end position="587"/>
    </location>
</feature>
<evidence type="ECO:0000256" key="3">
    <source>
        <dbReference type="ARBA" id="ARBA00022748"/>
    </source>
</evidence>
<dbReference type="InterPro" id="IPR036249">
    <property type="entry name" value="Thioredoxin-like_sf"/>
</dbReference>
<feature type="transmembrane region" description="Helical" evidence="6">
    <location>
        <begin position="389"/>
        <end position="411"/>
    </location>
</feature>
<feature type="domain" description="Thiol:disulfide interchange protein DsbD N-terminal" evidence="8">
    <location>
        <begin position="53"/>
        <end position="173"/>
    </location>
</feature>
<gene>
    <name evidence="9" type="ORF">DY926_01925</name>
</gene>
<reference evidence="9 10" key="1">
    <citation type="submission" date="2018-08" db="EMBL/GenBank/DDBJ databases">
        <title>Komagataeibacter sp. AV 382.</title>
        <authorList>
            <person name="Skraban J."/>
            <person name="Trcek J."/>
        </authorList>
    </citation>
    <scope>NUCLEOTIDE SEQUENCE [LARGE SCALE GENOMIC DNA]</scope>
    <source>
        <strain evidence="9 10">AV 382</strain>
    </source>
</reference>
<dbReference type="InterPro" id="IPR003834">
    <property type="entry name" value="Cyt_c_assmbl_TM_dom"/>
</dbReference>
<dbReference type="AlphaFoldDB" id="A0A371Z437"/>
<dbReference type="SUPFAM" id="SSF52833">
    <property type="entry name" value="Thioredoxin-like"/>
    <property type="match status" value="1"/>
</dbReference>
<dbReference type="RefSeq" id="WP_116701842.1">
    <property type="nucleotide sequence ID" value="NZ_QUWV01000014.1"/>
</dbReference>
<comment type="caution">
    <text evidence="9">The sequence shown here is derived from an EMBL/GenBank/DDBJ whole genome shotgun (WGS) entry which is preliminary data.</text>
</comment>
<evidence type="ECO:0000256" key="4">
    <source>
        <dbReference type="ARBA" id="ARBA00022989"/>
    </source>
</evidence>
<dbReference type="Pfam" id="PF02683">
    <property type="entry name" value="DsbD_TM"/>
    <property type="match status" value="1"/>
</dbReference>
<accession>A0A371Z437</accession>